<comment type="similarity">
    <text evidence="2">Belongs to the PA-phosphatase related phosphoesterase family.</text>
</comment>
<dbReference type="Pfam" id="PF01569">
    <property type="entry name" value="PAP2"/>
    <property type="match status" value="1"/>
</dbReference>
<keyword evidence="3 8" id="KW-0812">Transmembrane</keyword>
<evidence type="ECO:0000256" key="5">
    <source>
        <dbReference type="ARBA" id="ARBA00022989"/>
    </source>
</evidence>
<feature type="transmembrane region" description="Helical" evidence="8">
    <location>
        <begin position="48"/>
        <end position="67"/>
    </location>
</feature>
<accession>A0A8X7Z6E8</accession>
<dbReference type="InterPro" id="IPR000326">
    <property type="entry name" value="PAP2/HPO"/>
</dbReference>
<dbReference type="PANTHER" id="PTHR10165">
    <property type="entry name" value="LIPID PHOSPHATE PHOSPHATASE"/>
    <property type="match status" value="1"/>
</dbReference>
<keyword evidence="5 8" id="KW-1133">Transmembrane helix</keyword>
<dbReference type="Proteomes" id="UP000886885">
    <property type="component" value="Chromosome 10D"/>
</dbReference>
<gene>
    <name evidence="10" type="ORF">POTOM_038042</name>
</gene>
<evidence type="ECO:0000256" key="6">
    <source>
        <dbReference type="ARBA" id="ARBA00023136"/>
    </source>
</evidence>
<evidence type="ECO:0000256" key="2">
    <source>
        <dbReference type="ARBA" id="ARBA00008816"/>
    </source>
</evidence>
<comment type="subcellular location">
    <subcellularLocation>
        <location evidence="1">Membrane</location>
        <topology evidence="1">Multi-pass membrane protein</topology>
    </subcellularLocation>
</comment>
<evidence type="ECO:0000256" key="7">
    <source>
        <dbReference type="SAM" id="MobiDB-lite"/>
    </source>
</evidence>
<dbReference type="EMBL" id="JAAWWB010000020">
    <property type="protein sequence ID" value="KAG6757720.1"/>
    <property type="molecule type" value="Genomic_DNA"/>
</dbReference>
<protein>
    <recommendedName>
        <fullName evidence="9">Phosphatidic acid phosphatase type 2/haloperoxidase domain-containing protein</fullName>
    </recommendedName>
</protein>
<evidence type="ECO:0000256" key="3">
    <source>
        <dbReference type="ARBA" id="ARBA00022692"/>
    </source>
</evidence>
<feature type="transmembrane region" description="Helical" evidence="8">
    <location>
        <begin position="262"/>
        <end position="281"/>
    </location>
</feature>
<feature type="domain" description="Phosphatidic acid phosphatase type 2/haloperoxidase" evidence="9">
    <location>
        <begin position="139"/>
        <end position="277"/>
    </location>
</feature>
<evidence type="ECO:0000256" key="8">
    <source>
        <dbReference type="SAM" id="Phobius"/>
    </source>
</evidence>
<evidence type="ECO:0000259" key="9">
    <source>
        <dbReference type="SMART" id="SM00014"/>
    </source>
</evidence>
<dbReference type="CDD" id="cd03390">
    <property type="entry name" value="PAP2_containing_1_like"/>
    <property type="match status" value="1"/>
</dbReference>
<keyword evidence="6 8" id="KW-0472">Membrane</keyword>
<dbReference type="FunFam" id="1.20.144.10:FF:000001">
    <property type="entry name" value="Lipid phosphate phosphatase 2"/>
    <property type="match status" value="1"/>
</dbReference>
<proteinExistence type="inferred from homology"/>
<reference evidence="10" key="1">
    <citation type="journal article" date="2020" name="bioRxiv">
        <title>Hybrid origin of Populus tomentosa Carr. identified through genome sequencing and phylogenomic analysis.</title>
        <authorList>
            <person name="An X."/>
            <person name="Gao K."/>
            <person name="Chen Z."/>
            <person name="Li J."/>
            <person name="Yang X."/>
            <person name="Yang X."/>
            <person name="Zhou J."/>
            <person name="Guo T."/>
            <person name="Zhao T."/>
            <person name="Huang S."/>
            <person name="Miao D."/>
            <person name="Khan W.U."/>
            <person name="Rao P."/>
            <person name="Ye M."/>
            <person name="Lei B."/>
            <person name="Liao W."/>
            <person name="Wang J."/>
            <person name="Ji L."/>
            <person name="Li Y."/>
            <person name="Guo B."/>
            <person name="Mustafa N.S."/>
            <person name="Li S."/>
            <person name="Yun Q."/>
            <person name="Keller S.R."/>
            <person name="Mao J."/>
            <person name="Zhang R."/>
            <person name="Strauss S.H."/>
        </authorList>
    </citation>
    <scope>NUCLEOTIDE SEQUENCE</scope>
    <source>
        <strain evidence="10">GM15</strain>
        <tissue evidence="10">Leaf</tissue>
    </source>
</reference>
<dbReference type="GO" id="GO:0016020">
    <property type="term" value="C:membrane"/>
    <property type="evidence" value="ECO:0007669"/>
    <property type="project" value="UniProtKB-SubCell"/>
</dbReference>
<dbReference type="GO" id="GO:0008195">
    <property type="term" value="F:phosphatidate phosphatase activity"/>
    <property type="evidence" value="ECO:0007669"/>
    <property type="project" value="TreeGrafter"/>
</dbReference>
<feature type="compositionally biased region" description="Basic and acidic residues" evidence="7">
    <location>
        <begin position="378"/>
        <end position="389"/>
    </location>
</feature>
<dbReference type="InterPro" id="IPR043216">
    <property type="entry name" value="PAP-like"/>
</dbReference>
<evidence type="ECO:0000256" key="4">
    <source>
        <dbReference type="ARBA" id="ARBA00022801"/>
    </source>
</evidence>
<sequence>MAFISLEDCGTVRDAVLVTNAKMPDIQLGAHTVKSHGIQIARTHMHDWLILLLLLVIEVVLNVIEPFHRFVGKDMLTDLSYPLKDNTVPIWAVPNALPLITDCCNIAAHGYHSRVLFHKKECLRYAPCHSGWINEYPGLLFSVLITGVITDAIKDAVGRPRPDFFWRCFPDGKGVFHPVTSDVMCTGVKSVIKEGHKSFPSGHTSWSFAGLGFLALYLSGKVRVFDRRGHVAKLCIVFLPLLVAALVAVSRVDDYWHHWQDVFAGALIGLTVASFCYLQFFPPPYDVDGIFFFIPLHNASLQSVSGSTCHVLFSPSIRHLVSCDPSQSWGPHAYFQMLAESRNGAESSNNINCFNVQQSELESVYIDSQHGTGTSRVNTRDTRPMLEGA</sequence>
<evidence type="ECO:0000313" key="11">
    <source>
        <dbReference type="Proteomes" id="UP000886885"/>
    </source>
</evidence>
<dbReference type="AlphaFoldDB" id="A0A8X7Z6E8"/>
<evidence type="ECO:0000256" key="1">
    <source>
        <dbReference type="ARBA" id="ARBA00004141"/>
    </source>
</evidence>
<dbReference type="PANTHER" id="PTHR10165:SF35">
    <property type="entry name" value="RE23632P"/>
    <property type="match status" value="1"/>
</dbReference>
<name>A0A8X7Z6E8_POPTO</name>
<organism evidence="10 11">
    <name type="scientific">Populus tomentosa</name>
    <name type="common">Chinese white poplar</name>
    <dbReference type="NCBI Taxonomy" id="118781"/>
    <lineage>
        <taxon>Eukaryota</taxon>
        <taxon>Viridiplantae</taxon>
        <taxon>Streptophyta</taxon>
        <taxon>Embryophyta</taxon>
        <taxon>Tracheophyta</taxon>
        <taxon>Spermatophyta</taxon>
        <taxon>Magnoliopsida</taxon>
        <taxon>eudicotyledons</taxon>
        <taxon>Gunneridae</taxon>
        <taxon>Pentapetalae</taxon>
        <taxon>rosids</taxon>
        <taxon>fabids</taxon>
        <taxon>Malpighiales</taxon>
        <taxon>Salicaceae</taxon>
        <taxon>Saliceae</taxon>
        <taxon>Populus</taxon>
    </lineage>
</organism>
<dbReference type="GO" id="GO:0006644">
    <property type="term" value="P:phospholipid metabolic process"/>
    <property type="evidence" value="ECO:0007669"/>
    <property type="project" value="InterPro"/>
</dbReference>
<dbReference type="SMART" id="SM00014">
    <property type="entry name" value="acidPPc"/>
    <property type="match status" value="1"/>
</dbReference>
<keyword evidence="11" id="KW-1185">Reference proteome</keyword>
<keyword evidence="4" id="KW-0378">Hydrolase</keyword>
<dbReference type="OrthoDB" id="10030083at2759"/>
<feature type="transmembrane region" description="Helical" evidence="8">
    <location>
        <begin position="231"/>
        <end position="250"/>
    </location>
</feature>
<evidence type="ECO:0000313" key="10">
    <source>
        <dbReference type="EMBL" id="KAG6757720.1"/>
    </source>
</evidence>
<dbReference type="GO" id="GO:0046839">
    <property type="term" value="P:phospholipid dephosphorylation"/>
    <property type="evidence" value="ECO:0007669"/>
    <property type="project" value="TreeGrafter"/>
</dbReference>
<feature type="region of interest" description="Disordered" evidence="7">
    <location>
        <begin position="369"/>
        <end position="389"/>
    </location>
</feature>
<comment type="caution">
    <text evidence="10">The sequence shown here is derived from an EMBL/GenBank/DDBJ whole genome shotgun (WGS) entry which is preliminary data.</text>
</comment>